<dbReference type="InterPro" id="IPR028939">
    <property type="entry name" value="P5C_Rdtase_cat_N"/>
</dbReference>
<keyword evidence="3" id="KW-0560">Oxidoreductase</keyword>
<dbReference type="SUPFAM" id="SSF48179">
    <property type="entry name" value="6-phosphogluconate dehydrogenase C-terminal domain-like"/>
    <property type="match status" value="1"/>
</dbReference>
<dbReference type="InterPro" id="IPR000304">
    <property type="entry name" value="Pyrroline-COOH_reductase"/>
</dbReference>
<feature type="domain" description="Pyrroline-5-carboxylate reductase dimerisation" evidence="5">
    <location>
        <begin position="176"/>
        <end position="276"/>
    </location>
</feature>
<dbReference type="Proteomes" id="UP000221165">
    <property type="component" value="Unassembled WGS sequence"/>
</dbReference>
<dbReference type="RefSeq" id="XP_067922031.1">
    <property type="nucleotide sequence ID" value="XM_068065993.1"/>
</dbReference>
<keyword evidence="2" id="KW-0521">NADP</keyword>
<reference evidence="6 7" key="1">
    <citation type="journal article" date="2017" name="Int. J. Parasitol.">
        <title>The genome of the protozoan parasite Cystoisospora suis and a reverse vaccinology approach to identify vaccine candidates.</title>
        <authorList>
            <person name="Palmieri N."/>
            <person name="Shrestha A."/>
            <person name="Ruttkowski B."/>
            <person name="Beck T."/>
            <person name="Vogl C."/>
            <person name="Tomley F."/>
            <person name="Blake D.P."/>
            <person name="Joachim A."/>
        </authorList>
    </citation>
    <scope>NUCLEOTIDE SEQUENCE [LARGE SCALE GENOMIC DNA]</scope>
    <source>
        <strain evidence="6 7">Wien I</strain>
    </source>
</reference>
<dbReference type="PANTHER" id="PTHR11645:SF0">
    <property type="entry name" value="PYRROLINE-5-CARBOXYLATE REDUCTASE 3"/>
    <property type="match status" value="1"/>
</dbReference>
<dbReference type="Pfam" id="PF03807">
    <property type="entry name" value="F420_oxidored"/>
    <property type="match status" value="1"/>
</dbReference>
<dbReference type="VEuPathDB" id="ToxoDB:CSUI_005825"/>
<dbReference type="GeneID" id="94429204"/>
<proteinExistence type="inferred from homology"/>
<dbReference type="SUPFAM" id="SSF51735">
    <property type="entry name" value="NAD(P)-binding Rossmann-fold domains"/>
    <property type="match status" value="1"/>
</dbReference>
<organism evidence="6 7">
    <name type="scientific">Cystoisospora suis</name>
    <dbReference type="NCBI Taxonomy" id="483139"/>
    <lineage>
        <taxon>Eukaryota</taxon>
        <taxon>Sar</taxon>
        <taxon>Alveolata</taxon>
        <taxon>Apicomplexa</taxon>
        <taxon>Conoidasida</taxon>
        <taxon>Coccidia</taxon>
        <taxon>Eucoccidiorida</taxon>
        <taxon>Eimeriorina</taxon>
        <taxon>Sarcocystidae</taxon>
        <taxon>Cystoisospora</taxon>
    </lineage>
</organism>
<dbReference type="HAMAP" id="MF_01925">
    <property type="entry name" value="P5C_reductase"/>
    <property type="match status" value="1"/>
</dbReference>
<dbReference type="PIRSF" id="PIRSF000193">
    <property type="entry name" value="Pyrrol-5-carb_rd"/>
    <property type="match status" value="1"/>
</dbReference>
<evidence type="ECO:0000256" key="1">
    <source>
        <dbReference type="ARBA" id="ARBA00005525"/>
    </source>
</evidence>
<feature type="domain" description="Pyrroline-5-carboxylate reductase catalytic N-terminal" evidence="4">
    <location>
        <begin position="8"/>
        <end position="100"/>
    </location>
</feature>
<evidence type="ECO:0000313" key="6">
    <source>
        <dbReference type="EMBL" id="PHJ20342.1"/>
    </source>
</evidence>
<protein>
    <submittedName>
        <fullName evidence="6">Pyrroline-5-carboxylate reductase</fullName>
    </submittedName>
</protein>
<evidence type="ECO:0000259" key="4">
    <source>
        <dbReference type="Pfam" id="PF03807"/>
    </source>
</evidence>
<dbReference type="InterPro" id="IPR036291">
    <property type="entry name" value="NAD(P)-bd_dom_sf"/>
</dbReference>
<dbReference type="AlphaFoldDB" id="A0A2C6KW77"/>
<dbReference type="PANTHER" id="PTHR11645">
    <property type="entry name" value="PYRROLINE-5-CARBOXYLATE REDUCTASE"/>
    <property type="match status" value="1"/>
</dbReference>
<evidence type="ECO:0000256" key="2">
    <source>
        <dbReference type="ARBA" id="ARBA00022857"/>
    </source>
</evidence>
<dbReference type="Gene3D" id="3.40.50.720">
    <property type="entry name" value="NAD(P)-binding Rossmann-like Domain"/>
    <property type="match status" value="1"/>
</dbReference>
<dbReference type="InterPro" id="IPR008927">
    <property type="entry name" value="6-PGluconate_DH-like_C_sf"/>
</dbReference>
<dbReference type="GO" id="GO:0004735">
    <property type="term" value="F:pyrroline-5-carboxylate reductase activity"/>
    <property type="evidence" value="ECO:0007669"/>
    <property type="project" value="InterPro"/>
</dbReference>
<evidence type="ECO:0000259" key="5">
    <source>
        <dbReference type="Pfam" id="PF14748"/>
    </source>
</evidence>
<comment type="caution">
    <text evidence="6">The sequence shown here is derived from an EMBL/GenBank/DDBJ whole genome shotgun (WGS) entry which is preliminary data.</text>
</comment>
<dbReference type="FunFam" id="1.10.3730.10:FF:000001">
    <property type="entry name" value="Pyrroline-5-carboxylate reductase"/>
    <property type="match status" value="1"/>
</dbReference>
<dbReference type="GO" id="GO:0055129">
    <property type="term" value="P:L-proline biosynthetic process"/>
    <property type="evidence" value="ECO:0007669"/>
    <property type="project" value="TreeGrafter"/>
</dbReference>
<dbReference type="OrthoDB" id="10263291at2759"/>
<dbReference type="Gene3D" id="1.10.3730.10">
    <property type="entry name" value="ProC C-terminal domain-like"/>
    <property type="match status" value="1"/>
</dbReference>
<comment type="similarity">
    <text evidence="1">Belongs to the pyrroline-5-carboxylate reductase family.</text>
</comment>
<keyword evidence="7" id="KW-1185">Reference proteome</keyword>
<sequence length="286" mass="30496">MGERLRKKIAFVGAGTMAFALAKGFTASKRVLPSEIHMLVRSEAKRELAIENGYLAVHSPDELSLMDIIFISVSSSEALQLVRAFAHVIDGSRQLIVSITIGVSLSKLVETVSVEKARLGQRVEGNRRIARLLPNVACQSGHGVSVFCLGPDCTQEDGKVIMALLTSCGVCYRIEEKYMNACAALGGSGPAFIFVLLESLSDAGVKNGLPRNVASSLAVDTVRGAAELARARAHVKTIGELKEETIWPAGATIMGVATLDRYGFTNAVLQAVDQSMVPAEPDVELL</sequence>
<evidence type="ECO:0000256" key="3">
    <source>
        <dbReference type="ARBA" id="ARBA00023002"/>
    </source>
</evidence>
<dbReference type="InterPro" id="IPR029036">
    <property type="entry name" value="P5CR_dimer"/>
</dbReference>
<accession>A0A2C6KW77</accession>
<name>A0A2C6KW77_9APIC</name>
<evidence type="ECO:0000313" key="7">
    <source>
        <dbReference type="Proteomes" id="UP000221165"/>
    </source>
</evidence>
<dbReference type="Pfam" id="PF14748">
    <property type="entry name" value="P5CR_dimer"/>
    <property type="match status" value="1"/>
</dbReference>
<dbReference type="EMBL" id="MIGC01002828">
    <property type="protein sequence ID" value="PHJ20342.1"/>
    <property type="molecule type" value="Genomic_DNA"/>
</dbReference>
<gene>
    <name evidence="6" type="ORF">CSUI_005825</name>
</gene>